<keyword evidence="4" id="KW-0808">Transferase</keyword>
<keyword evidence="3" id="KW-0328">Glycosyltransferase</keyword>
<feature type="transmembrane region" description="Helical" evidence="8">
    <location>
        <begin position="168"/>
        <end position="186"/>
    </location>
</feature>
<dbReference type="InterPro" id="IPR050297">
    <property type="entry name" value="LipidA_mod_glycosyltrf_83"/>
</dbReference>
<dbReference type="GO" id="GO:0016763">
    <property type="term" value="F:pentosyltransferase activity"/>
    <property type="evidence" value="ECO:0007669"/>
    <property type="project" value="TreeGrafter"/>
</dbReference>
<protein>
    <recommendedName>
        <fullName evidence="9">ArnT-like N-terminal domain-containing protein</fullName>
    </recommendedName>
</protein>
<feature type="transmembrane region" description="Helical" evidence="8">
    <location>
        <begin position="138"/>
        <end position="156"/>
    </location>
</feature>
<dbReference type="EMBL" id="MGAF01000015">
    <property type="protein sequence ID" value="OGK41853.1"/>
    <property type="molecule type" value="Genomic_DNA"/>
</dbReference>
<dbReference type="PANTHER" id="PTHR33908">
    <property type="entry name" value="MANNOSYLTRANSFERASE YKCB-RELATED"/>
    <property type="match status" value="1"/>
</dbReference>
<feature type="domain" description="ArnT-like N-terminal" evidence="9">
    <location>
        <begin position="90"/>
        <end position="209"/>
    </location>
</feature>
<dbReference type="GO" id="GO:0000030">
    <property type="term" value="F:mannosyltransferase activity"/>
    <property type="evidence" value="ECO:0007669"/>
    <property type="project" value="InterPro"/>
</dbReference>
<keyword evidence="2" id="KW-1003">Cell membrane</keyword>
<feature type="transmembrane region" description="Helical" evidence="8">
    <location>
        <begin position="382"/>
        <end position="399"/>
    </location>
</feature>
<proteinExistence type="predicted"/>
<dbReference type="STRING" id="1802055.A3A74_02460"/>
<evidence type="ECO:0000313" key="10">
    <source>
        <dbReference type="EMBL" id="OGK41853.1"/>
    </source>
</evidence>
<comment type="caution">
    <text evidence="10">The sequence shown here is derived from an EMBL/GenBank/DDBJ whole genome shotgun (WGS) entry which is preliminary data.</text>
</comment>
<feature type="transmembrane region" description="Helical" evidence="8">
    <location>
        <begin position="359"/>
        <end position="376"/>
    </location>
</feature>
<gene>
    <name evidence="10" type="ORF">A3A74_02460</name>
</gene>
<evidence type="ECO:0000256" key="3">
    <source>
        <dbReference type="ARBA" id="ARBA00022676"/>
    </source>
</evidence>
<keyword evidence="5 8" id="KW-0812">Transmembrane</keyword>
<dbReference type="PANTHER" id="PTHR33908:SF11">
    <property type="entry name" value="MEMBRANE PROTEIN"/>
    <property type="match status" value="1"/>
</dbReference>
<evidence type="ECO:0000256" key="7">
    <source>
        <dbReference type="ARBA" id="ARBA00023136"/>
    </source>
</evidence>
<feature type="transmembrane region" description="Helical" evidence="8">
    <location>
        <begin position="305"/>
        <end position="326"/>
    </location>
</feature>
<evidence type="ECO:0000256" key="4">
    <source>
        <dbReference type="ARBA" id="ARBA00022679"/>
    </source>
</evidence>
<dbReference type="GO" id="GO:0009103">
    <property type="term" value="P:lipopolysaccharide biosynthetic process"/>
    <property type="evidence" value="ECO:0007669"/>
    <property type="project" value="UniProtKB-ARBA"/>
</dbReference>
<feature type="transmembrane region" description="Helical" evidence="8">
    <location>
        <begin position="88"/>
        <end position="105"/>
    </location>
</feature>
<evidence type="ECO:0000256" key="1">
    <source>
        <dbReference type="ARBA" id="ARBA00004651"/>
    </source>
</evidence>
<sequence>MLYLINILLLFIAYKLRSYGINWDQGYHLHPDERMLIMVTERIHFFDKLNPDFFNYGSLPIYILKGTAQLLDLKFGTDYSNYNGMLNFGRHISIFFDLGTVYLIYKIAALLFKNKTIALFSSFFYVIAFFPIQNSHFFVVDVFLTFFTILLIFKLLQYIKLPSMKRPWARWYQIVIIGIVFAAMLATKFTAIIFYPIIVLVMILKLFTNNNHEPDQRSVHGPALPRRLGGSSSGLTIKQLAIDFFTFNFSLLIFNFLFMPYAFLTRERFFSDIKEQIKMNSDPYIFPFTLQYVDTLPYLYYLKNIFFWGLGPFVSILSIVGLIYLLKNLIGKDSFKIKFPISNFQFPNKYQISNNQYQIIFLLFYLFYFLVVGRSAVKFMRYMLPIYPFLTIMAGFGLYQIGQMSFLRKQAIVPWIPTFVGMTLTVIWTLMFVNIYSQKHTRIAATEWINQNIPKGSTIALEHWDDGLPLTGGENYTHVELTLYDQPDEESKWIKQNEILSKADYLIIASNRLYIPLQKLSDCKKYKSCYPKTAEYYQKLFNEQLGFKKVAIFESNPQLQILNFKFQISDQSADESFTVYDHPKIFIFKKN</sequence>
<name>A0A1F7IEQ8_9BACT</name>
<organism evidence="10 11">
    <name type="scientific">Candidatus Roizmanbacteria bacterium RIFCSPLOWO2_01_FULL_35_13</name>
    <dbReference type="NCBI Taxonomy" id="1802055"/>
    <lineage>
        <taxon>Bacteria</taxon>
        <taxon>Candidatus Roizmaniibacteriota</taxon>
    </lineage>
</organism>
<evidence type="ECO:0000256" key="2">
    <source>
        <dbReference type="ARBA" id="ARBA00022475"/>
    </source>
</evidence>
<dbReference type="GO" id="GO:0006493">
    <property type="term" value="P:protein O-linked glycosylation"/>
    <property type="evidence" value="ECO:0007669"/>
    <property type="project" value="InterPro"/>
</dbReference>
<feature type="transmembrane region" description="Helical" evidence="8">
    <location>
        <begin position="411"/>
        <end position="433"/>
    </location>
</feature>
<feature type="transmembrane region" description="Helical" evidence="8">
    <location>
        <begin position="117"/>
        <end position="132"/>
    </location>
</feature>
<dbReference type="Pfam" id="PF02366">
    <property type="entry name" value="PMT"/>
    <property type="match status" value="1"/>
</dbReference>
<dbReference type="AlphaFoldDB" id="A0A1F7IEQ8"/>
<dbReference type="InterPro" id="IPR003342">
    <property type="entry name" value="ArnT-like_N"/>
</dbReference>
<evidence type="ECO:0000259" key="9">
    <source>
        <dbReference type="Pfam" id="PF02366"/>
    </source>
</evidence>
<feature type="transmembrane region" description="Helical" evidence="8">
    <location>
        <begin position="240"/>
        <end position="263"/>
    </location>
</feature>
<dbReference type="Proteomes" id="UP000179270">
    <property type="component" value="Unassembled WGS sequence"/>
</dbReference>
<evidence type="ECO:0000256" key="5">
    <source>
        <dbReference type="ARBA" id="ARBA00022692"/>
    </source>
</evidence>
<evidence type="ECO:0000256" key="8">
    <source>
        <dbReference type="SAM" id="Phobius"/>
    </source>
</evidence>
<accession>A0A1F7IEQ8</accession>
<keyword evidence="6 8" id="KW-1133">Transmembrane helix</keyword>
<dbReference type="GO" id="GO:0005886">
    <property type="term" value="C:plasma membrane"/>
    <property type="evidence" value="ECO:0007669"/>
    <property type="project" value="UniProtKB-SubCell"/>
</dbReference>
<evidence type="ECO:0000256" key="6">
    <source>
        <dbReference type="ARBA" id="ARBA00022989"/>
    </source>
</evidence>
<reference evidence="10 11" key="1">
    <citation type="journal article" date="2016" name="Nat. Commun.">
        <title>Thousands of microbial genomes shed light on interconnected biogeochemical processes in an aquifer system.</title>
        <authorList>
            <person name="Anantharaman K."/>
            <person name="Brown C.T."/>
            <person name="Hug L.A."/>
            <person name="Sharon I."/>
            <person name="Castelle C.J."/>
            <person name="Probst A.J."/>
            <person name="Thomas B.C."/>
            <person name="Singh A."/>
            <person name="Wilkins M.J."/>
            <person name="Karaoz U."/>
            <person name="Brodie E.L."/>
            <person name="Williams K.H."/>
            <person name="Hubbard S.S."/>
            <person name="Banfield J.F."/>
        </authorList>
    </citation>
    <scope>NUCLEOTIDE SEQUENCE [LARGE SCALE GENOMIC DNA]</scope>
</reference>
<evidence type="ECO:0000313" key="11">
    <source>
        <dbReference type="Proteomes" id="UP000179270"/>
    </source>
</evidence>
<keyword evidence="7 8" id="KW-0472">Membrane</keyword>
<comment type="subcellular location">
    <subcellularLocation>
        <location evidence="1">Cell membrane</location>
        <topology evidence="1">Multi-pass membrane protein</topology>
    </subcellularLocation>
</comment>